<gene>
    <name evidence="2" type="ORF">SODALDRAFT_362346</name>
</gene>
<feature type="region of interest" description="Disordered" evidence="1">
    <location>
        <begin position="418"/>
        <end position="459"/>
    </location>
</feature>
<evidence type="ECO:0000313" key="3">
    <source>
        <dbReference type="Proteomes" id="UP000272025"/>
    </source>
</evidence>
<evidence type="ECO:0000313" key="2">
    <source>
        <dbReference type="EMBL" id="ROT36535.1"/>
    </source>
</evidence>
<dbReference type="OrthoDB" id="10283523at2759"/>
<dbReference type="Proteomes" id="UP000272025">
    <property type="component" value="Unassembled WGS sequence"/>
</dbReference>
<evidence type="ECO:0000256" key="1">
    <source>
        <dbReference type="SAM" id="MobiDB-lite"/>
    </source>
</evidence>
<dbReference type="RefSeq" id="XP_028464341.1">
    <property type="nucleotide sequence ID" value="XM_028614452.1"/>
</dbReference>
<proteinExistence type="predicted"/>
<accession>A0A3N2PPW5</accession>
<reference evidence="2 3" key="1">
    <citation type="journal article" date="2018" name="Mol. Ecol.">
        <title>The obligate alkalophilic soda-lake fungus Sodiomyces alkalinus has shifted to a protein diet.</title>
        <authorList>
            <person name="Grum-Grzhimaylo A.A."/>
            <person name="Falkoski D.L."/>
            <person name="van den Heuvel J."/>
            <person name="Valero-Jimenez C.A."/>
            <person name="Min B."/>
            <person name="Choi I.G."/>
            <person name="Lipzen A."/>
            <person name="Daum C.G."/>
            <person name="Aanen D.K."/>
            <person name="Tsang A."/>
            <person name="Henrissat B."/>
            <person name="Bilanenko E.N."/>
            <person name="de Vries R.P."/>
            <person name="van Kan J.A.L."/>
            <person name="Grigoriev I.V."/>
            <person name="Debets A.J.M."/>
        </authorList>
    </citation>
    <scope>NUCLEOTIDE SEQUENCE [LARGE SCALE GENOMIC DNA]</scope>
    <source>
        <strain evidence="2 3">F11</strain>
    </source>
</reference>
<name>A0A3N2PPW5_SODAK</name>
<protein>
    <submittedName>
        <fullName evidence="2">Uncharacterized protein</fullName>
    </submittedName>
</protein>
<sequence length="586" mass="66491">MCLREIRIFQCPSRAGPVNVHTDKVNVLCSALQPCPAHLWERCEIYYNSACPACSGRLSSVPAAEIHAFRINWTPRDNQVALDNEWVKNYLKDWASFMNLVLQSLIVLNTEDFPGFKKEALYRLRESLLQEQACKEQAHRVDDCFCDANRSETKQFLYNPASGVRSRAALEVTDRIMQAIAAMDEELRRNGDPRRSEIVSPLISSLARESDEFECRRDNFRFFRQGRGRHRPISAEQHAARLAAMQELWKHALERSHAAERPPPGDMARWIQWHVVNARLTALTLMGNLMMEDVGISDERLRLAFERMLTVLPARAHRGPSDVPELEALATKVTQRFRAGRLMYQMQWLRLVTQNWLGERKEAWDSREATYQWYEAIFNYCTVPLTGQQLEDCIANGTRGTGAACPVCYGDYFDGAPDQSQAQANPGRPRTDSDTSSGPTAHVHTAHVQSPAAPEGRQGHPALWEFYEPDDRYDGGEIPQLDLSSVPDDGYNYPMTYTRLKDRGERLIPTMGCNNEVPVLRKFTQTPLDCYAHQSKGLILGKHGNRLPGRGLIPLSGFSSSFNARFQHVSLPPVATHVVLEHWTCP</sequence>
<organism evidence="2 3">
    <name type="scientific">Sodiomyces alkalinus (strain CBS 110278 / VKM F-3762 / F11)</name>
    <name type="common">Alkaliphilic filamentous fungus</name>
    <dbReference type="NCBI Taxonomy" id="1314773"/>
    <lineage>
        <taxon>Eukaryota</taxon>
        <taxon>Fungi</taxon>
        <taxon>Dikarya</taxon>
        <taxon>Ascomycota</taxon>
        <taxon>Pezizomycotina</taxon>
        <taxon>Sordariomycetes</taxon>
        <taxon>Hypocreomycetidae</taxon>
        <taxon>Glomerellales</taxon>
        <taxon>Plectosphaerellaceae</taxon>
        <taxon>Sodiomyces</taxon>
    </lineage>
</organism>
<keyword evidence="3" id="KW-1185">Reference proteome</keyword>
<dbReference type="EMBL" id="ML119059">
    <property type="protein sequence ID" value="ROT36535.1"/>
    <property type="molecule type" value="Genomic_DNA"/>
</dbReference>
<dbReference type="GeneID" id="39582930"/>
<dbReference type="AlphaFoldDB" id="A0A3N2PPW5"/>